<gene>
    <name evidence="2" type="ORF">TAPDE_005284</name>
</gene>
<dbReference type="OrthoDB" id="5553410at2759"/>
<accession>R4XFW3</accession>
<evidence type="ECO:0000313" key="3">
    <source>
        <dbReference type="Proteomes" id="UP000013776"/>
    </source>
</evidence>
<dbReference type="InterPro" id="IPR037119">
    <property type="entry name" value="Haem_oxidase_HugZ-like_sf"/>
</dbReference>
<evidence type="ECO:0000313" key="2">
    <source>
        <dbReference type="EMBL" id="CCG84766.1"/>
    </source>
</evidence>
<dbReference type="AlphaFoldDB" id="R4XFW3"/>
<proteinExistence type="predicted"/>
<dbReference type="InterPro" id="IPR019595">
    <property type="entry name" value="DUF2470"/>
</dbReference>
<dbReference type="VEuPathDB" id="FungiDB:TAPDE_005284"/>
<protein>
    <recommendedName>
        <fullName evidence="1">DUF2470 domain-containing protein</fullName>
    </recommendedName>
</protein>
<keyword evidence="3" id="KW-1185">Reference proteome</keyword>
<evidence type="ECO:0000259" key="1">
    <source>
        <dbReference type="Pfam" id="PF10615"/>
    </source>
</evidence>
<dbReference type="Gene3D" id="3.20.180.10">
    <property type="entry name" value="PNP-oxidase-like"/>
    <property type="match status" value="1"/>
</dbReference>
<comment type="caution">
    <text evidence="2">The sequence shown here is derived from an EMBL/GenBank/DDBJ whole genome shotgun (WGS) entry which is preliminary data.</text>
</comment>
<organism evidence="2 3">
    <name type="scientific">Taphrina deformans (strain PYCC 5710 / ATCC 11124 / CBS 356.35 / IMI 108563 / JCM 9778 / NBRC 8474)</name>
    <name type="common">Peach leaf curl fungus</name>
    <name type="synonym">Lalaria deformans</name>
    <dbReference type="NCBI Taxonomy" id="1097556"/>
    <lineage>
        <taxon>Eukaryota</taxon>
        <taxon>Fungi</taxon>
        <taxon>Dikarya</taxon>
        <taxon>Ascomycota</taxon>
        <taxon>Taphrinomycotina</taxon>
        <taxon>Taphrinomycetes</taxon>
        <taxon>Taphrinales</taxon>
        <taxon>Taphrinaceae</taxon>
        <taxon>Taphrina</taxon>
    </lineage>
</organism>
<dbReference type="PANTHER" id="PTHR37783:SF1">
    <property type="entry name" value="MEMBRANE PROTEIN, PUTATIVE (AFU_ORTHOLOGUE AFUA_1G04315)-RELATED"/>
    <property type="match status" value="1"/>
</dbReference>
<dbReference type="EMBL" id="CAHR02000302">
    <property type="protein sequence ID" value="CCG84766.1"/>
    <property type="molecule type" value="Genomic_DNA"/>
</dbReference>
<dbReference type="PANTHER" id="PTHR37783">
    <property type="entry name" value="MEMBRANE PROTEIN, PUTATIVE (AFU_ORTHOLOGUE AFUA_1G04315)-RELATED"/>
    <property type="match status" value="1"/>
</dbReference>
<dbReference type="Proteomes" id="UP000013776">
    <property type="component" value="Unassembled WGS sequence"/>
</dbReference>
<sequence>MEVCADQQDHVHNLSQYLQFYCDVPEADIVHAKMIDLSDEGMTLILDGNQSPDNQEEHFVPFEPALKDLEGIRPRVIEMAKAAEAGLNKN</sequence>
<name>R4XFW3_TAPDE</name>
<reference evidence="2 3" key="1">
    <citation type="journal article" date="2013" name="MBio">
        <title>Genome sequencing of the plant pathogen Taphrina deformans, the causal agent of peach leaf curl.</title>
        <authorList>
            <person name="Cisse O.H."/>
            <person name="Almeida J.M.G.C.F."/>
            <person name="Fonseca A."/>
            <person name="Kumar A.A."/>
            <person name="Salojaervi J."/>
            <person name="Overmyer K."/>
            <person name="Hauser P.M."/>
            <person name="Pagni M."/>
        </authorList>
    </citation>
    <scope>NUCLEOTIDE SEQUENCE [LARGE SCALE GENOMIC DNA]</scope>
    <source>
        <strain evidence="3">PYCC 5710 / ATCC 11124 / CBS 356.35 / IMI 108563 / JCM 9778 / NBRC 8474</strain>
    </source>
</reference>
<dbReference type="Pfam" id="PF10615">
    <property type="entry name" value="DUF2470"/>
    <property type="match status" value="1"/>
</dbReference>
<feature type="domain" description="DUF2470" evidence="1">
    <location>
        <begin position="8"/>
        <end position="79"/>
    </location>
</feature>